<keyword evidence="6" id="KW-0862">Zinc</keyword>
<evidence type="ECO:0000256" key="3">
    <source>
        <dbReference type="ARBA" id="ARBA00022723"/>
    </source>
</evidence>
<dbReference type="GO" id="GO:0005634">
    <property type="term" value="C:nucleus"/>
    <property type="evidence" value="ECO:0007669"/>
    <property type="project" value="UniProtKB-SubCell"/>
</dbReference>
<evidence type="ECO:0000313" key="12">
    <source>
        <dbReference type="Proteomes" id="UP000005222"/>
    </source>
</evidence>
<keyword evidence="12" id="KW-1185">Reference proteome</keyword>
<keyword evidence="7" id="KW-0539">Nucleus</keyword>
<proteinExistence type="inferred from homology"/>
<dbReference type="FunFam" id="2.20.25.420:FF:000002">
    <property type="entry name" value="Zinc finger protein ZPR1"/>
    <property type="match status" value="1"/>
</dbReference>
<dbReference type="Pfam" id="PF03367">
    <property type="entry name" value="Zn_ribbon_ZPR1"/>
    <property type="match status" value="2"/>
</dbReference>
<feature type="compositionally biased region" description="Polar residues" evidence="9">
    <location>
        <begin position="319"/>
        <end position="343"/>
    </location>
</feature>
<dbReference type="InterPro" id="IPR056180">
    <property type="entry name" value="ZPR1_jr_dom"/>
</dbReference>
<dbReference type="InterPro" id="IPR004457">
    <property type="entry name" value="Znf_ZPR1"/>
</dbReference>
<keyword evidence="3" id="KW-0479">Metal-binding</keyword>
<evidence type="ECO:0000256" key="5">
    <source>
        <dbReference type="ARBA" id="ARBA00022771"/>
    </source>
</evidence>
<evidence type="ECO:0000256" key="8">
    <source>
        <dbReference type="ARBA" id="ARBA00054139"/>
    </source>
</evidence>
<comment type="subcellular location">
    <subcellularLocation>
        <location evidence="1">Nucleus</location>
    </subcellularLocation>
</comment>
<dbReference type="FunFam" id="2.20.25.420:FF:000001">
    <property type="entry name" value="Zinc finger protein ZPR1"/>
    <property type="match status" value="1"/>
</dbReference>
<dbReference type="Gene3D" id="2.60.120.1040">
    <property type="entry name" value="ZPR1, A/B domain"/>
    <property type="match status" value="2"/>
</dbReference>
<dbReference type="FunFam" id="2.60.120.1040:FF:000001">
    <property type="entry name" value="Zinc finger protein ZPR1"/>
    <property type="match status" value="1"/>
</dbReference>
<dbReference type="InterPro" id="IPR040141">
    <property type="entry name" value="ZPR1"/>
</dbReference>
<feature type="domain" description="Zinc finger ZPR1-type" evidence="10">
    <location>
        <begin position="115"/>
        <end position="274"/>
    </location>
</feature>
<dbReference type="Proteomes" id="UP000005222">
    <property type="component" value="Chromosome N"/>
</dbReference>
<sequence length="553" mass="62040">MCHVREISSSEVCIFEVFSTSLAFRDDPVHSSVTHRLLSERTQRIKSMKRSDQPILEHDEKKRRVSMTGNNEENKEVFHNVGDQVENLGEEQNQEGLRNTGATDEEGHPVQEIESLCMSCYKTGTTRLLLTRIPFFREVILMSFACPHCGFRNSEIQPAAQIAEKGARYVLKIESKEDFNRQVVKSETATCKFAELDIEIPPKKGQLTNVEGLLNEMTSNLESDQELRKQEQPEVYEKINEVIAKVKSYLNAEPNTLPLTFSVDDPAGNSWIEYVPGEAAHKWAMYEYNRTAEQNVFLGLISAEDVASQKKVEAENKKAATSKNISSSLSEDNSNPKSTGFLSDASNIENLENEVQEFGATCPSCAKPCSTRMKMVNIPYFKDVIIMSTVCDLCGYKSNEVKTGGAIPPHGRRISLKVTDPEDLARDILKSETCGLSIPELSLDLAPGTLGGRFTTIEGLLNQVYEELHTRVFTQTSDSMDDASKSRWTTFFARLQDAIEGKIPFTIIMIDPLASSYIQNVYAPDNDPNMSIEDFERTDEQNEDLGLNDMKTD</sequence>
<dbReference type="PANTHER" id="PTHR10876:SF0">
    <property type="entry name" value="ZINC FINGER PROTEIN ZPR1"/>
    <property type="match status" value="1"/>
</dbReference>
<evidence type="ECO:0000256" key="4">
    <source>
        <dbReference type="ARBA" id="ARBA00022737"/>
    </source>
</evidence>
<gene>
    <name evidence="11" type="primary">Piso0_004796</name>
    <name evidence="11" type="ORF">GNLVRS01_PISO0N01333g</name>
</gene>
<dbReference type="OrthoDB" id="308464at2759"/>
<dbReference type="Gene3D" id="2.20.25.420">
    <property type="entry name" value="ZPR1, zinc finger domain"/>
    <property type="match status" value="2"/>
</dbReference>
<dbReference type="AlphaFoldDB" id="G8Y0G0"/>
<dbReference type="OMA" id="KCTFDQN"/>
<evidence type="ECO:0000256" key="1">
    <source>
        <dbReference type="ARBA" id="ARBA00004123"/>
    </source>
</evidence>
<feature type="region of interest" description="Disordered" evidence="9">
    <location>
        <begin position="314"/>
        <end position="343"/>
    </location>
</feature>
<keyword evidence="4" id="KW-0677">Repeat</keyword>
<dbReference type="InterPro" id="IPR042452">
    <property type="entry name" value="ZPR1_Znf1/2"/>
</dbReference>
<dbReference type="FunCoup" id="G8Y0G0">
    <property type="interactions" value="1675"/>
</dbReference>
<dbReference type="HOGENOM" id="CLU_024138_5_0_1"/>
<dbReference type="Pfam" id="PF22794">
    <property type="entry name" value="jr-ZPR1"/>
    <property type="match status" value="2"/>
</dbReference>
<reference evidence="11 12" key="1">
    <citation type="journal article" date="2012" name="G3 (Bethesda)">
        <title>Pichia sorbitophila, an interspecies yeast hybrid reveals early steps of genome resolution following polyploidization.</title>
        <authorList>
            <person name="Leh Louis V."/>
            <person name="Despons L."/>
            <person name="Friedrich A."/>
            <person name="Martin T."/>
            <person name="Durrens P."/>
            <person name="Casaregola S."/>
            <person name="Neuveglise C."/>
            <person name="Fairhead C."/>
            <person name="Marck C."/>
            <person name="Cruz J.A."/>
            <person name="Straub M.L."/>
            <person name="Kugler V."/>
            <person name="Sacerdot C."/>
            <person name="Uzunov Z."/>
            <person name="Thierry A."/>
            <person name="Weiss S."/>
            <person name="Bleykasten C."/>
            <person name="De Montigny J."/>
            <person name="Jacques N."/>
            <person name="Jung P."/>
            <person name="Lemaire M."/>
            <person name="Mallet S."/>
            <person name="Morel G."/>
            <person name="Richard G.F."/>
            <person name="Sarkar A."/>
            <person name="Savel G."/>
            <person name="Schacherer J."/>
            <person name="Seret M.L."/>
            <person name="Talla E."/>
            <person name="Samson G."/>
            <person name="Jubin C."/>
            <person name="Poulain J."/>
            <person name="Vacherie B."/>
            <person name="Barbe V."/>
            <person name="Pelletier E."/>
            <person name="Sherman D.J."/>
            <person name="Westhof E."/>
            <person name="Weissenbach J."/>
            <person name="Baret P.V."/>
            <person name="Wincker P."/>
            <person name="Gaillardin C."/>
            <person name="Dujon B."/>
            <person name="Souciet J.L."/>
        </authorList>
    </citation>
    <scope>NUCLEOTIDE SEQUENCE [LARGE SCALE GENOMIC DNA]</scope>
    <source>
        <strain evidence="12">ATCC MYA-4447 / BCRC 22081 / CBS 7064 / NBRC 10061 / NRRL Y-12695</strain>
    </source>
</reference>
<dbReference type="eggNOG" id="KOG2703">
    <property type="taxonomic scope" value="Eukaryota"/>
</dbReference>
<evidence type="ECO:0000256" key="7">
    <source>
        <dbReference type="ARBA" id="ARBA00023242"/>
    </source>
</evidence>
<comment type="similarity">
    <text evidence="2">Belongs to the ZPR1 family.</text>
</comment>
<keyword evidence="5" id="KW-0863">Zinc-finger</keyword>
<dbReference type="FunFam" id="2.60.120.1040:FF:000003">
    <property type="entry name" value="Zinc finger protein zpr1"/>
    <property type="match status" value="1"/>
</dbReference>
<accession>G8Y0G0</accession>
<name>G8Y0G0_PICSO</name>
<dbReference type="SMART" id="SM00709">
    <property type="entry name" value="Zpr1"/>
    <property type="match status" value="2"/>
</dbReference>
<evidence type="ECO:0000256" key="2">
    <source>
        <dbReference type="ARBA" id="ARBA00008354"/>
    </source>
</evidence>
<evidence type="ECO:0000259" key="10">
    <source>
        <dbReference type="SMART" id="SM00709"/>
    </source>
</evidence>
<organism evidence="11 12">
    <name type="scientific">Pichia sorbitophila (strain ATCC MYA-4447 / BCRC 22081 / CBS 7064 / NBRC 10061 / NRRL Y-12695)</name>
    <name type="common">Hybrid yeast</name>
    <dbReference type="NCBI Taxonomy" id="559304"/>
    <lineage>
        <taxon>Eukaryota</taxon>
        <taxon>Fungi</taxon>
        <taxon>Dikarya</taxon>
        <taxon>Ascomycota</taxon>
        <taxon>Saccharomycotina</taxon>
        <taxon>Pichiomycetes</taxon>
        <taxon>Debaryomycetaceae</taxon>
        <taxon>Millerozyma</taxon>
    </lineage>
</organism>
<dbReference type="GO" id="GO:0008270">
    <property type="term" value="F:zinc ion binding"/>
    <property type="evidence" value="ECO:0007669"/>
    <property type="project" value="UniProtKB-KW"/>
</dbReference>
<dbReference type="NCBIfam" id="TIGR00310">
    <property type="entry name" value="ZPR1_znf"/>
    <property type="match status" value="2"/>
</dbReference>
<protein>
    <submittedName>
        <fullName evidence="11">Piso0_004796 protein</fullName>
    </submittedName>
</protein>
<evidence type="ECO:0000313" key="11">
    <source>
        <dbReference type="EMBL" id="CCE86313.1"/>
    </source>
</evidence>
<evidence type="ECO:0000256" key="6">
    <source>
        <dbReference type="ARBA" id="ARBA00022833"/>
    </source>
</evidence>
<dbReference type="EMBL" id="FO082046">
    <property type="protein sequence ID" value="CCE86313.1"/>
    <property type="molecule type" value="Genomic_DNA"/>
</dbReference>
<dbReference type="InterPro" id="IPR042451">
    <property type="entry name" value="ZPR1_A/B_dom"/>
</dbReference>
<dbReference type="InParanoid" id="G8Y0G0"/>
<dbReference type="PANTHER" id="PTHR10876">
    <property type="entry name" value="ZINC FINGER PROTEIN ZPR1"/>
    <property type="match status" value="1"/>
</dbReference>
<dbReference type="STRING" id="559304.G8Y0G0"/>
<feature type="domain" description="Zinc finger ZPR1-type" evidence="10">
    <location>
        <begin position="360"/>
        <end position="520"/>
    </location>
</feature>
<comment type="function">
    <text evidence="8">Acts as a protein folding chaperone for elongation factor 1-alpha.</text>
</comment>
<evidence type="ECO:0000256" key="9">
    <source>
        <dbReference type="SAM" id="MobiDB-lite"/>
    </source>
</evidence>